<dbReference type="InterPro" id="IPR017871">
    <property type="entry name" value="ABC_transporter-like_CS"/>
</dbReference>
<evidence type="ECO:0000256" key="10">
    <source>
        <dbReference type="SAM" id="MobiDB-lite"/>
    </source>
</evidence>
<dbReference type="InterPro" id="IPR003439">
    <property type="entry name" value="ABC_transporter-like_ATP-bd"/>
</dbReference>
<dbReference type="NCBIfam" id="TIGR01188">
    <property type="entry name" value="drrA"/>
    <property type="match status" value="1"/>
</dbReference>
<evidence type="ECO:0000313" key="12">
    <source>
        <dbReference type="EMBL" id="GAA4962077.1"/>
    </source>
</evidence>
<dbReference type="InterPro" id="IPR005894">
    <property type="entry name" value="DrrA"/>
</dbReference>
<evidence type="ECO:0000256" key="7">
    <source>
        <dbReference type="ARBA" id="ARBA00023136"/>
    </source>
</evidence>
<dbReference type="Pfam" id="PF00005">
    <property type="entry name" value="ABC_tran"/>
    <property type="match status" value="1"/>
</dbReference>
<comment type="caution">
    <text evidence="12">The sequence shown here is derived from an EMBL/GenBank/DDBJ whole genome shotgun (WGS) entry which is preliminary data.</text>
</comment>
<name>A0ABP9H603_9ACTN</name>
<keyword evidence="4" id="KW-0547">Nucleotide-binding</keyword>
<dbReference type="InterPro" id="IPR050763">
    <property type="entry name" value="ABC_transporter_ATP-binding"/>
</dbReference>
<dbReference type="InterPro" id="IPR003593">
    <property type="entry name" value="AAA+_ATPase"/>
</dbReference>
<keyword evidence="8" id="KW-0046">Antibiotic resistance</keyword>
<dbReference type="EMBL" id="BAABHS010000008">
    <property type="protein sequence ID" value="GAA4962077.1"/>
    <property type="molecule type" value="Genomic_DNA"/>
</dbReference>
<keyword evidence="5 12" id="KW-0067">ATP-binding</keyword>
<evidence type="ECO:0000256" key="6">
    <source>
        <dbReference type="ARBA" id="ARBA00022967"/>
    </source>
</evidence>
<accession>A0ABP9H603</accession>
<keyword evidence="7" id="KW-0472">Membrane</keyword>
<gene>
    <name evidence="12" type="ORF">GCM10023205_27220</name>
</gene>
<feature type="domain" description="ABC transporter" evidence="11">
    <location>
        <begin position="7"/>
        <end position="238"/>
    </location>
</feature>
<evidence type="ECO:0000256" key="4">
    <source>
        <dbReference type="ARBA" id="ARBA00022741"/>
    </source>
</evidence>
<dbReference type="PANTHER" id="PTHR42711:SF19">
    <property type="entry name" value="DOXORUBICIN RESISTANCE ATP-BINDING PROTEIN DRRA"/>
    <property type="match status" value="1"/>
</dbReference>
<dbReference type="PROSITE" id="PS50893">
    <property type="entry name" value="ABC_TRANSPORTER_2"/>
    <property type="match status" value="1"/>
</dbReference>
<keyword evidence="13" id="KW-1185">Reference proteome</keyword>
<dbReference type="InterPro" id="IPR027417">
    <property type="entry name" value="P-loop_NTPase"/>
</dbReference>
<dbReference type="GO" id="GO:0005524">
    <property type="term" value="F:ATP binding"/>
    <property type="evidence" value="ECO:0007669"/>
    <property type="project" value="UniProtKB-KW"/>
</dbReference>
<feature type="region of interest" description="Disordered" evidence="10">
    <location>
        <begin position="323"/>
        <end position="345"/>
    </location>
</feature>
<dbReference type="Gene3D" id="3.40.50.300">
    <property type="entry name" value="P-loop containing nucleotide triphosphate hydrolases"/>
    <property type="match status" value="1"/>
</dbReference>
<keyword evidence="2" id="KW-0813">Transport</keyword>
<evidence type="ECO:0000256" key="3">
    <source>
        <dbReference type="ARBA" id="ARBA00022475"/>
    </source>
</evidence>
<comment type="similarity">
    <text evidence="9">Belongs to the ABC transporter superfamily. Drug exporter-1 (DrugE1) (TC 3.A.1.105) family.</text>
</comment>
<evidence type="ECO:0000259" key="11">
    <source>
        <dbReference type="PROSITE" id="PS50893"/>
    </source>
</evidence>
<evidence type="ECO:0000256" key="8">
    <source>
        <dbReference type="ARBA" id="ARBA00023251"/>
    </source>
</evidence>
<reference evidence="13" key="1">
    <citation type="journal article" date="2019" name="Int. J. Syst. Evol. Microbiol.">
        <title>The Global Catalogue of Microorganisms (GCM) 10K type strain sequencing project: providing services to taxonomists for standard genome sequencing and annotation.</title>
        <authorList>
            <consortium name="The Broad Institute Genomics Platform"/>
            <consortium name="The Broad Institute Genome Sequencing Center for Infectious Disease"/>
            <person name="Wu L."/>
            <person name="Ma J."/>
        </authorList>
    </citation>
    <scope>NUCLEOTIDE SEQUENCE [LARGE SCALE GENOMIC DNA]</scope>
    <source>
        <strain evidence="13">JCM 17986</strain>
    </source>
</reference>
<comment type="subcellular location">
    <subcellularLocation>
        <location evidence="1">Cell membrane</location>
        <topology evidence="1">Peripheral membrane protein</topology>
        <orientation evidence="1">Cytoplasmic side</orientation>
    </subcellularLocation>
</comment>
<protein>
    <submittedName>
        <fullName evidence="12">Daunorubicin resistance protein DrrA family ABC transporter ATP-binding protein</fullName>
    </submittedName>
</protein>
<dbReference type="Proteomes" id="UP001500466">
    <property type="component" value="Unassembled WGS sequence"/>
</dbReference>
<organism evidence="12 13">
    <name type="scientific">Yinghuangia aomiensis</name>
    <dbReference type="NCBI Taxonomy" id="676205"/>
    <lineage>
        <taxon>Bacteria</taxon>
        <taxon>Bacillati</taxon>
        <taxon>Actinomycetota</taxon>
        <taxon>Actinomycetes</taxon>
        <taxon>Kitasatosporales</taxon>
        <taxon>Streptomycetaceae</taxon>
        <taxon>Yinghuangia</taxon>
    </lineage>
</organism>
<dbReference type="PANTHER" id="PTHR42711">
    <property type="entry name" value="ABC TRANSPORTER ATP-BINDING PROTEIN"/>
    <property type="match status" value="1"/>
</dbReference>
<evidence type="ECO:0000256" key="1">
    <source>
        <dbReference type="ARBA" id="ARBA00004413"/>
    </source>
</evidence>
<evidence type="ECO:0000256" key="2">
    <source>
        <dbReference type="ARBA" id="ARBA00022448"/>
    </source>
</evidence>
<evidence type="ECO:0000256" key="5">
    <source>
        <dbReference type="ARBA" id="ARBA00022840"/>
    </source>
</evidence>
<proteinExistence type="inferred from homology"/>
<dbReference type="SMART" id="SM00382">
    <property type="entry name" value="AAA"/>
    <property type="match status" value="1"/>
</dbReference>
<dbReference type="PROSITE" id="PS00211">
    <property type="entry name" value="ABC_TRANSPORTER_1"/>
    <property type="match status" value="1"/>
</dbReference>
<keyword evidence="3" id="KW-1003">Cell membrane</keyword>
<evidence type="ECO:0000256" key="9">
    <source>
        <dbReference type="ARBA" id="ARBA00049985"/>
    </source>
</evidence>
<sequence length="345" mass="37149">MRDHPAVEARGLVKAYGGQRALDGIDLTVRRGQVYGFLGPNGAGKTTTIRILATLARPDGGTARVLGYDVVTEADAIRERVAVTGQFASLDEDLTGYENLLILGRLHGMSRGARRDRADGLLAAFDLTRSAADRPVSGYSGGMRRRLDIAAGLITTPDLLFLDEPTTGLDPRSRNQVWEVVRRVAAAGTAVLLTTQYLEEADRLAERIAVVDHGRIVAEGTSAQLKSRVGANTLHLRLLDREQRPQARRILSEVLAGTVQFDADPLVLSVFLATPTEGAGADDATEVGRQVGSAMTRLADTGVGVSDFHLGRPSLDEAFLMLTDRHGGPDPAEERTRTHEHGHPR</sequence>
<keyword evidence="6" id="KW-1278">Translocase</keyword>
<dbReference type="SUPFAM" id="SSF52540">
    <property type="entry name" value="P-loop containing nucleoside triphosphate hydrolases"/>
    <property type="match status" value="1"/>
</dbReference>
<evidence type="ECO:0000313" key="13">
    <source>
        <dbReference type="Proteomes" id="UP001500466"/>
    </source>
</evidence>